<evidence type="ECO:0008006" key="5">
    <source>
        <dbReference type="Google" id="ProtNLM"/>
    </source>
</evidence>
<sequence>MPDEPLGKLLTRLFDRAVAFEMADSVAYFLDELAHFQGKPSIAAYREALQTFSKAGDVSKVHRTFDRFLTDHGNPKSRRLLSPLLSVHAGLGDVPETQRQFDRISAEFGLHPNTVCWNILIQAYAAAGDLSGAASTFAKMMKQGEKPSSHTFGTIMALFAKRGDIQNVRRLIREAKKMRVEITRPMIDTIVRVYLKHGKAGHAENLILANWEKATGGSPVQLWNTLLWHHAFNVSKLSFSRVLGDIGKLGLVPDAGTYGAIIYSHAIARQPDTARSLLRKMAQAGIEPTEQHYSIVMFAYMKKRNRDMVHAILREMQTRFGRVGLSASLVNLQMQLQRDLENAKRSNTPAESLSFPHAEKALMASIAQFNDDPSQAKALSFDSSGSAKEHFPAMHYQHLIRAYGDEGAIDKARQALDQYLRSRQSTSSSDQPMAKLPFGFVKSMMSAHLKAHEFMKVEEYWNLLWPDIITIAARFDLDQILPAKSKRTAKPKRAAKSTTGTGTESLGPTKPKILPSQKFILNVPLETYMRSLGLQNKYERLHQVVNEVQEAGFALTAHNWSSYIELLTLSDEPSDQIKAFKLFEKKFQPNFPGWFYMQRGFGWRPSRAPVTILHLEGRVGGSTPRRVMGKIARRHWLRIQPNYMHPSYRTMVYLARRLQLIRKDSIEYGSVSLSELFDTTPKTIRILADMPQLPDKYQGQLLRGGEKEPEPLPKPIRLASTNSGLLGPMGKLKPRSRELAKEEPVGLDNFKPSDTTDEPSLTGLIPDDSARAEINALTQVLPRADRIAMEMQLHEDLEVTGLWPTRADPNIRIRAKLKARYKATNPKIAKPFRLPKGYSKSPPRTQDTLERRVYNKRFAMYKRRQPASEPLWKLYNPRTGWHEPHESQMQRRDRNGRIRRRLLRTRKKFLPPSSPEMRPGYSSQHRPWRPALRDDQSLVQ</sequence>
<dbReference type="PANTHER" id="PTHR47934">
    <property type="entry name" value="PENTATRICOPEPTIDE REPEAT-CONTAINING PROTEIN PET309, MITOCHONDRIAL"/>
    <property type="match status" value="1"/>
</dbReference>
<dbReference type="STRING" id="1835702.A0A1F5LFF1"/>
<feature type="compositionally biased region" description="Basic residues" evidence="2">
    <location>
        <begin position="486"/>
        <end position="495"/>
    </location>
</feature>
<evidence type="ECO:0000313" key="3">
    <source>
        <dbReference type="EMBL" id="OGE51875.1"/>
    </source>
</evidence>
<dbReference type="InterPro" id="IPR002885">
    <property type="entry name" value="PPR_rpt"/>
</dbReference>
<name>A0A1F5LFF1_PENAI</name>
<evidence type="ECO:0000256" key="1">
    <source>
        <dbReference type="PROSITE-ProRule" id="PRU00708"/>
    </source>
</evidence>
<dbReference type="GO" id="GO:0003729">
    <property type="term" value="F:mRNA binding"/>
    <property type="evidence" value="ECO:0007669"/>
    <property type="project" value="TreeGrafter"/>
</dbReference>
<feature type="compositionally biased region" description="Basic residues" evidence="2">
    <location>
        <begin position="897"/>
        <end position="909"/>
    </location>
</feature>
<dbReference type="Pfam" id="PF13041">
    <property type="entry name" value="PPR_2"/>
    <property type="match status" value="1"/>
</dbReference>
<dbReference type="PROSITE" id="PS51375">
    <property type="entry name" value="PPR"/>
    <property type="match status" value="2"/>
</dbReference>
<dbReference type="InterPro" id="IPR011990">
    <property type="entry name" value="TPR-like_helical_dom_sf"/>
</dbReference>
<feature type="repeat" description="PPR" evidence="1">
    <location>
        <begin position="254"/>
        <end position="288"/>
    </location>
</feature>
<dbReference type="GO" id="GO:0006396">
    <property type="term" value="P:RNA processing"/>
    <property type="evidence" value="ECO:0007669"/>
    <property type="project" value="TreeGrafter"/>
</dbReference>
<feature type="region of interest" description="Disordered" evidence="2">
    <location>
        <begin position="879"/>
        <end position="940"/>
    </location>
</feature>
<dbReference type="Proteomes" id="UP000177622">
    <property type="component" value="Unassembled WGS sequence"/>
</dbReference>
<feature type="region of interest" description="Disordered" evidence="2">
    <location>
        <begin position="703"/>
        <end position="765"/>
    </location>
</feature>
<feature type="compositionally biased region" description="Basic and acidic residues" evidence="2">
    <location>
        <begin position="880"/>
        <end position="896"/>
    </location>
</feature>
<evidence type="ECO:0000256" key="2">
    <source>
        <dbReference type="SAM" id="MobiDB-lite"/>
    </source>
</evidence>
<dbReference type="InterPro" id="IPR051114">
    <property type="entry name" value="Mito_RNA_Proc_CCM1"/>
</dbReference>
<dbReference type="EMBL" id="LXJU01000012">
    <property type="protein sequence ID" value="OGE51875.1"/>
    <property type="molecule type" value="Genomic_DNA"/>
</dbReference>
<comment type="caution">
    <text evidence="3">The sequence shown here is derived from an EMBL/GenBank/DDBJ whole genome shotgun (WGS) entry which is preliminary data.</text>
</comment>
<dbReference type="OrthoDB" id="1882346at2759"/>
<protein>
    <recommendedName>
        <fullName evidence="5">Pentacotripeptide-repeat region of PRORP domain-containing protein</fullName>
    </recommendedName>
</protein>
<dbReference type="GO" id="GO:0005739">
    <property type="term" value="C:mitochondrion"/>
    <property type="evidence" value="ECO:0007669"/>
    <property type="project" value="TreeGrafter"/>
</dbReference>
<dbReference type="Pfam" id="PF13812">
    <property type="entry name" value="PPR_3"/>
    <property type="match status" value="1"/>
</dbReference>
<feature type="region of interest" description="Disordered" evidence="2">
    <location>
        <begin position="828"/>
        <end position="849"/>
    </location>
</feature>
<feature type="compositionally biased region" description="Basic and acidic residues" evidence="2">
    <location>
        <begin position="931"/>
        <end position="940"/>
    </location>
</feature>
<organism evidence="3 4">
    <name type="scientific">Penicillium arizonense</name>
    <dbReference type="NCBI Taxonomy" id="1835702"/>
    <lineage>
        <taxon>Eukaryota</taxon>
        <taxon>Fungi</taxon>
        <taxon>Dikarya</taxon>
        <taxon>Ascomycota</taxon>
        <taxon>Pezizomycotina</taxon>
        <taxon>Eurotiomycetes</taxon>
        <taxon>Eurotiomycetidae</taxon>
        <taxon>Eurotiales</taxon>
        <taxon>Aspergillaceae</taxon>
        <taxon>Penicillium</taxon>
    </lineage>
</organism>
<dbReference type="GeneID" id="34577733"/>
<evidence type="ECO:0000313" key="4">
    <source>
        <dbReference type="Proteomes" id="UP000177622"/>
    </source>
</evidence>
<feature type="compositionally biased region" description="Polar residues" evidence="2">
    <location>
        <begin position="496"/>
        <end position="506"/>
    </location>
</feature>
<dbReference type="GO" id="GO:0007005">
    <property type="term" value="P:mitochondrion organization"/>
    <property type="evidence" value="ECO:0007669"/>
    <property type="project" value="TreeGrafter"/>
</dbReference>
<dbReference type="NCBIfam" id="TIGR00756">
    <property type="entry name" value="PPR"/>
    <property type="match status" value="2"/>
</dbReference>
<proteinExistence type="predicted"/>
<dbReference type="PANTHER" id="PTHR47934:SF6">
    <property type="entry name" value="MITOCHONDRIAL GROUP I INTRON SPLICING FACTOR CCM1-RELATED"/>
    <property type="match status" value="1"/>
</dbReference>
<feature type="compositionally biased region" description="Basic and acidic residues" evidence="2">
    <location>
        <begin position="735"/>
        <end position="744"/>
    </location>
</feature>
<feature type="region of interest" description="Disordered" evidence="2">
    <location>
        <begin position="486"/>
        <end position="511"/>
    </location>
</feature>
<dbReference type="RefSeq" id="XP_022487319.1">
    <property type="nucleotide sequence ID" value="XM_022632999.1"/>
</dbReference>
<dbReference type="Gene3D" id="1.25.40.10">
    <property type="entry name" value="Tetratricopeptide repeat domain"/>
    <property type="match status" value="2"/>
</dbReference>
<feature type="repeat" description="PPR" evidence="1">
    <location>
        <begin position="113"/>
        <end position="147"/>
    </location>
</feature>
<keyword evidence="4" id="KW-1185">Reference proteome</keyword>
<dbReference type="AlphaFoldDB" id="A0A1F5LFF1"/>
<gene>
    <name evidence="3" type="ORF">PENARI_c012G08823</name>
</gene>
<reference evidence="3 4" key="1">
    <citation type="journal article" date="2016" name="Sci. Rep.">
        <title>Penicillium arizonense, a new, genome sequenced fungal species, reveals a high chemical diversity in secreted metabolites.</title>
        <authorList>
            <person name="Grijseels S."/>
            <person name="Nielsen J.C."/>
            <person name="Randelovic M."/>
            <person name="Nielsen J."/>
            <person name="Nielsen K.F."/>
            <person name="Workman M."/>
            <person name="Frisvad J.C."/>
        </authorList>
    </citation>
    <scope>NUCLEOTIDE SEQUENCE [LARGE SCALE GENOMIC DNA]</scope>
    <source>
        <strain evidence="3 4">CBS 141311</strain>
    </source>
</reference>
<accession>A0A1F5LFF1</accession>